<keyword evidence="2" id="KW-1185">Reference proteome</keyword>
<proteinExistence type="predicted"/>
<organism evidence="1 2">
    <name type="scientific">Cloeon dipterum</name>
    <dbReference type="NCBI Taxonomy" id="197152"/>
    <lineage>
        <taxon>Eukaryota</taxon>
        <taxon>Metazoa</taxon>
        <taxon>Ecdysozoa</taxon>
        <taxon>Arthropoda</taxon>
        <taxon>Hexapoda</taxon>
        <taxon>Insecta</taxon>
        <taxon>Pterygota</taxon>
        <taxon>Palaeoptera</taxon>
        <taxon>Ephemeroptera</taxon>
        <taxon>Pisciforma</taxon>
        <taxon>Baetidae</taxon>
        <taxon>Cloeon</taxon>
    </lineage>
</organism>
<dbReference type="EMBL" id="CADEPI010000590">
    <property type="protein sequence ID" value="CAB3387573.1"/>
    <property type="molecule type" value="Genomic_DNA"/>
</dbReference>
<evidence type="ECO:0000313" key="2">
    <source>
        <dbReference type="Proteomes" id="UP000494165"/>
    </source>
</evidence>
<dbReference type="Proteomes" id="UP000494165">
    <property type="component" value="Unassembled WGS sequence"/>
</dbReference>
<dbReference type="Gene3D" id="1.10.238.270">
    <property type="match status" value="1"/>
</dbReference>
<gene>
    <name evidence="1" type="ORF">CLODIP_2_CD15555</name>
</gene>
<dbReference type="AlphaFoldDB" id="A0A8S1E3W5"/>
<name>A0A8S1E3W5_9INSE</name>
<accession>A0A8S1E3W5</accession>
<reference evidence="1 2" key="1">
    <citation type="submission" date="2020-04" db="EMBL/GenBank/DDBJ databases">
        <authorList>
            <person name="Alioto T."/>
            <person name="Alioto T."/>
            <person name="Gomez Garrido J."/>
        </authorList>
    </citation>
    <scope>NUCLEOTIDE SEQUENCE [LARGE SCALE GENOMIC DNA]</scope>
</reference>
<evidence type="ECO:0000313" key="1">
    <source>
        <dbReference type="EMBL" id="CAB3387573.1"/>
    </source>
</evidence>
<protein>
    <submittedName>
        <fullName evidence="1">Uncharacterized protein</fullName>
    </submittedName>
</protein>
<sequence length="280" mass="32048">MAVFYILCPAVCVRVLLYYQSRTGKFRVDMTIPQLQTKLLVVFAGSLLVAVYLWDRDGSGFHVPPNPLNYVEEGDDRVMHRSQRNTLGNRLQAIYQQFSKVDSCCPIPQFIPNDAHSACKQFMKMTMRKAKKNAYWFNQVKPVLLSSTSKKNSKKAGRQTGDSQKVTLDFVCYMDCMFTYLHLINNAAMNLSMIESMFVETNTMDATWVPKIRQAVYTCEQPSACISPETVKVNKKFCSLKPTIMFNCVTQQLYANCKQKNTYTCNTAMAQVRKMNVFNN</sequence>
<comment type="caution">
    <text evidence="1">The sequence shown here is derived from an EMBL/GenBank/DDBJ whole genome shotgun (WGS) entry which is preliminary data.</text>
</comment>
<dbReference type="OrthoDB" id="8243658at2759"/>